<dbReference type="STRING" id="1428644.BIV57_16620"/>
<dbReference type="RefSeq" id="WP_071657667.1">
    <property type="nucleotide sequence ID" value="NZ_MLCF01000098.1"/>
</dbReference>
<dbReference type="InterPro" id="IPR004302">
    <property type="entry name" value="Cellulose/chitin-bd_N"/>
</dbReference>
<dbReference type="Proteomes" id="UP000243342">
    <property type="component" value="Unassembled WGS sequence"/>
</dbReference>
<feature type="transmembrane region" description="Helical" evidence="3">
    <location>
        <begin position="277"/>
        <end position="296"/>
    </location>
</feature>
<evidence type="ECO:0000256" key="1">
    <source>
        <dbReference type="ARBA" id="ARBA00022729"/>
    </source>
</evidence>
<dbReference type="InterPro" id="IPR051024">
    <property type="entry name" value="GlcNAc_Chitin_IntDeg"/>
</dbReference>
<comment type="caution">
    <text evidence="6">The sequence shown here is derived from an EMBL/GenBank/DDBJ whole genome shotgun (WGS) entry which is preliminary data.</text>
</comment>
<keyword evidence="7" id="KW-1185">Reference proteome</keyword>
<organism evidence="6 7">
    <name type="scientific">Mangrovactinospora gilvigrisea</name>
    <dbReference type="NCBI Taxonomy" id="1428644"/>
    <lineage>
        <taxon>Bacteria</taxon>
        <taxon>Bacillati</taxon>
        <taxon>Actinomycetota</taxon>
        <taxon>Actinomycetes</taxon>
        <taxon>Kitasatosporales</taxon>
        <taxon>Streptomycetaceae</taxon>
        <taxon>Mangrovactinospora</taxon>
    </lineage>
</organism>
<evidence type="ECO:0000313" key="6">
    <source>
        <dbReference type="EMBL" id="OIV36379.1"/>
    </source>
</evidence>
<keyword evidence="3" id="KW-0472">Membrane</keyword>
<dbReference type="InterPro" id="IPR014756">
    <property type="entry name" value="Ig_E-set"/>
</dbReference>
<keyword evidence="3" id="KW-0812">Transmembrane</keyword>
<accession>A0A1J7BCH8</accession>
<dbReference type="Gene3D" id="2.70.50.50">
    <property type="entry name" value="chitin-binding protein cbp21"/>
    <property type="match status" value="1"/>
</dbReference>
<gene>
    <name evidence="6" type="ORF">BIV57_16620</name>
</gene>
<dbReference type="PANTHER" id="PTHR34823:SF1">
    <property type="entry name" value="CHITIN-BINDING TYPE-4 DOMAIN-CONTAINING PROTEIN"/>
    <property type="match status" value="1"/>
</dbReference>
<keyword evidence="3" id="KW-1133">Transmembrane helix</keyword>
<evidence type="ECO:0000313" key="7">
    <source>
        <dbReference type="Proteomes" id="UP000243342"/>
    </source>
</evidence>
<protein>
    <recommendedName>
        <fullName evidence="5">Chitin-binding type-4 domain-containing protein</fullName>
    </recommendedName>
</protein>
<feature type="domain" description="Chitin-binding type-4" evidence="5">
    <location>
        <begin position="32"/>
        <end position="209"/>
    </location>
</feature>
<feature type="chain" id="PRO_5009643164" description="Chitin-binding type-4 domain-containing protein" evidence="4">
    <location>
        <begin position="32"/>
        <end position="309"/>
    </location>
</feature>
<evidence type="ECO:0000256" key="3">
    <source>
        <dbReference type="SAM" id="Phobius"/>
    </source>
</evidence>
<feature type="signal peptide" evidence="4">
    <location>
        <begin position="1"/>
        <end position="31"/>
    </location>
</feature>
<proteinExistence type="predicted"/>
<sequence>MTTLRHLTRAGTAATTAAAALVLAGAGPAAAHGSLGQPVSRVLQCYGENPEHPVSTACRAAVAAGGTQALYDWNAVRLADAAGQSRRKIPDGRLCSAGDDEFKGLDLPRADWPATRVASGAAYTFRFRVTARHKGTFAFYLTKPGYDPAKPLTWAELADRPFLTATDPAVRDGSYVIPGTLPKASGRQLVYVVWQRSDSPEAFYSCSDVDFGGGTAGAASDTAEQPTDRRIAAGAGRSSMKGMTAHGTAHRTLAETGGNSGGNSGGGSGLGSAETPLLGLALMVLGGGAVLYRAAARRRAAATARRRRA</sequence>
<dbReference type="OrthoDB" id="5179374at2"/>
<dbReference type="SUPFAM" id="SSF81296">
    <property type="entry name" value="E set domains"/>
    <property type="match status" value="1"/>
</dbReference>
<dbReference type="AlphaFoldDB" id="A0A1J7BCH8"/>
<keyword evidence="1 4" id="KW-0732">Signal</keyword>
<dbReference type="Pfam" id="PF03067">
    <property type="entry name" value="LPMO_10"/>
    <property type="match status" value="1"/>
</dbReference>
<evidence type="ECO:0000256" key="4">
    <source>
        <dbReference type="SAM" id="SignalP"/>
    </source>
</evidence>
<evidence type="ECO:0000256" key="2">
    <source>
        <dbReference type="SAM" id="MobiDB-lite"/>
    </source>
</evidence>
<evidence type="ECO:0000259" key="5">
    <source>
        <dbReference type="Pfam" id="PF03067"/>
    </source>
</evidence>
<name>A0A1J7BCH8_9ACTN</name>
<dbReference type="CDD" id="cd21177">
    <property type="entry name" value="LPMO_AA10"/>
    <property type="match status" value="1"/>
</dbReference>
<dbReference type="PANTHER" id="PTHR34823">
    <property type="entry name" value="GLCNAC-BINDING PROTEIN A"/>
    <property type="match status" value="1"/>
</dbReference>
<dbReference type="EMBL" id="MLCF01000098">
    <property type="protein sequence ID" value="OIV36379.1"/>
    <property type="molecule type" value="Genomic_DNA"/>
</dbReference>
<feature type="region of interest" description="Disordered" evidence="2">
    <location>
        <begin position="216"/>
        <end position="246"/>
    </location>
</feature>
<reference evidence="6 7" key="1">
    <citation type="submission" date="2016-10" db="EMBL/GenBank/DDBJ databases">
        <title>Genome sequence of Streptomyces gilvigriseus MUSC 26.</title>
        <authorList>
            <person name="Lee L.-H."/>
            <person name="Ser H.-L."/>
        </authorList>
    </citation>
    <scope>NUCLEOTIDE SEQUENCE [LARGE SCALE GENOMIC DNA]</scope>
    <source>
        <strain evidence="6 7">MUSC 26</strain>
    </source>
</reference>